<proteinExistence type="inferred from homology"/>
<dbReference type="GO" id="GO:0005886">
    <property type="term" value="C:plasma membrane"/>
    <property type="evidence" value="ECO:0007669"/>
    <property type="project" value="UniProtKB-SubCell"/>
</dbReference>
<feature type="transmembrane region" description="Helical" evidence="9">
    <location>
        <begin position="54"/>
        <end position="73"/>
    </location>
</feature>
<sequence>MSDFLTVPPVRRRPGPVLYVSLTLALAIVVWGAVASDSLAVAGATALDGITRGLGWAYLAASLGFLVFLLVLACSRYGRLRLGKDDDRPAFRRVTWYAMIVSAVMGIGLVSYGVAEPISHLAAPPHGLAAPMTSGAAVTAMQFSFFDWGLHAWGIFAVVGLAMAWSMFRRGRPGLVSALLRPLLGRRVEGAAGKGVDVFAVIATLFGTTTSLGLGALQINGGLTSLFGIPNSLPVQFAIIVVITLLFTASALTGVAKGIRYLSEASMGLGGALFVFVLIVGPTIYLANLYVESVGRYLSELVATSLITPASGDLGFMQNWTYFMLAWWLSWAAFVGVFLARISRGRTVREFVTGVLLVPTVVFTAWFTAFGGTAINRDMGGETAIGAAAAEDTNAAFFATLDSLPLTAITSIVTILLVIVFFVSGADANTYVLGMLTSHGTEQPSRRVLALWGAVTGAAAIALLAAGGLESLQQMVIVSSAPFLVIVVAVAVAFAKDLMSEGPQVGAPVSPSRPATPVELSGSELPEVATSRE</sequence>
<protein>
    <submittedName>
        <fullName evidence="10">Choline/carnitine/betaine transport</fullName>
    </submittedName>
</protein>
<evidence type="ECO:0000256" key="2">
    <source>
        <dbReference type="ARBA" id="ARBA00005658"/>
    </source>
</evidence>
<comment type="caution">
    <text evidence="10">The sequence shown here is derived from an EMBL/GenBank/DDBJ whole genome shotgun (WGS) entry which is preliminary data.</text>
</comment>
<feature type="transmembrane region" description="Helical" evidence="9">
    <location>
        <begin position="196"/>
        <end position="217"/>
    </location>
</feature>
<feature type="transmembrane region" description="Helical" evidence="9">
    <location>
        <begin position="16"/>
        <end position="34"/>
    </location>
</feature>
<keyword evidence="3" id="KW-0813">Transport</keyword>
<evidence type="ECO:0000256" key="9">
    <source>
        <dbReference type="SAM" id="Phobius"/>
    </source>
</evidence>
<feature type="transmembrane region" description="Helical" evidence="9">
    <location>
        <begin position="150"/>
        <end position="168"/>
    </location>
</feature>
<evidence type="ECO:0000256" key="7">
    <source>
        <dbReference type="ARBA" id="ARBA00023136"/>
    </source>
</evidence>
<keyword evidence="5 9" id="KW-0812">Transmembrane</keyword>
<feature type="transmembrane region" description="Helical" evidence="9">
    <location>
        <begin position="268"/>
        <end position="291"/>
    </location>
</feature>
<keyword evidence="7 9" id="KW-0472">Membrane</keyword>
<feature type="transmembrane region" description="Helical" evidence="9">
    <location>
        <begin position="406"/>
        <end position="428"/>
    </location>
</feature>
<keyword evidence="4" id="KW-1003">Cell membrane</keyword>
<dbReference type="AlphaFoldDB" id="A0A839S951"/>
<comment type="subcellular location">
    <subcellularLocation>
        <location evidence="1">Cell membrane</location>
        <topology evidence="1">Multi-pass membrane protein</topology>
    </subcellularLocation>
</comment>
<dbReference type="PANTHER" id="PTHR30047:SF7">
    <property type="entry name" value="HIGH-AFFINITY CHOLINE TRANSPORT PROTEIN"/>
    <property type="match status" value="1"/>
</dbReference>
<evidence type="ECO:0000256" key="4">
    <source>
        <dbReference type="ARBA" id="ARBA00022475"/>
    </source>
</evidence>
<feature type="transmembrane region" description="Helical" evidence="9">
    <location>
        <begin position="351"/>
        <end position="369"/>
    </location>
</feature>
<dbReference type="InterPro" id="IPR000060">
    <property type="entry name" value="BCCT_transptr"/>
</dbReference>
<dbReference type="GO" id="GO:0022857">
    <property type="term" value="F:transmembrane transporter activity"/>
    <property type="evidence" value="ECO:0007669"/>
    <property type="project" value="InterPro"/>
</dbReference>
<keyword evidence="11" id="KW-1185">Reference proteome</keyword>
<evidence type="ECO:0000256" key="3">
    <source>
        <dbReference type="ARBA" id="ARBA00022448"/>
    </source>
</evidence>
<evidence type="ECO:0000256" key="1">
    <source>
        <dbReference type="ARBA" id="ARBA00004651"/>
    </source>
</evidence>
<dbReference type="RefSeq" id="WP_183658695.1">
    <property type="nucleotide sequence ID" value="NZ_JACHWU010000007.1"/>
</dbReference>
<feature type="transmembrane region" description="Helical" evidence="9">
    <location>
        <begin position="475"/>
        <end position="495"/>
    </location>
</feature>
<dbReference type="Pfam" id="PF02028">
    <property type="entry name" value="BCCT"/>
    <property type="match status" value="1"/>
</dbReference>
<feature type="region of interest" description="Disordered" evidence="8">
    <location>
        <begin position="503"/>
        <end position="533"/>
    </location>
</feature>
<feature type="transmembrane region" description="Helical" evidence="9">
    <location>
        <begin position="94"/>
        <end position="115"/>
    </location>
</feature>
<feature type="transmembrane region" description="Helical" evidence="9">
    <location>
        <begin position="237"/>
        <end position="256"/>
    </location>
</feature>
<organism evidence="10 11">
    <name type="scientific">Prauserella isguenensis</name>
    <dbReference type="NCBI Taxonomy" id="1470180"/>
    <lineage>
        <taxon>Bacteria</taxon>
        <taxon>Bacillati</taxon>
        <taxon>Actinomycetota</taxon>
        <taxon>Actinomycetes</taxon>
        <taxon>Pseudonocardiales</taxon>
        <taxon>Pseudonocardiaceae</taxon>
        <taxon>Prauserella</taxon>
    </lineage>
</organism>
<comment type="similarity">
    <text evidence="2">Belongs to the BCCT transporter (TC 2.A.15) family.</text>
</comment>
<feature type="transmembrane region" description="Helical" evidence="9">
    <location>
        <begin position="449"/>
        <end position="469"/>
    </location>
</feature>
<dbReference type="Proteomes" id="UP000550714">
    <property type="component" value="Unassembled WGS sequence"/>
</dbReference>
<evidence type="ECO:0000256" key="8">
    <source>
        <dbReference type="SAM" id="MobiDB-lite"/>
    </source>
</evidence>
<dbReference type="NCBIfam" id="TIGR00842">
    <property type="entry name" value="bcct"/>
    <property type="match status" value="1"/>
</dbReference>
<evidence type="ECO:0000313" key="11">
    <source>
        <dbReference type="Proteomes" id="UP000550714"/>
    </source>
</evidence>
<feature type="transmembrane region" description="Helical" evidence="9">
    <location>
        <begin position="320"/>
        <end position="339"/>
    </location>
</feature>
<evidence type="ECO:0000313" key="10">
    <source>
        <dbReference type="EMBL" id="MBB3053157.1"/>
    </source>
</evidence>
<dbReference type="PANTHER" id="PTHR30047">
    <property type="entry name" value="HIGH-AFFINITY CHOLINE TRANSPORT PROTEIN-RELATED"/>
    <property type="match status" value="1"/>
</dbReference>
<reference evidence="10 11" key="1">
    <citation type="submission" date="2020-08" db="EMBL/GenBank/DDBJ databases">
        <title>Genomic Encyclopedia of Type Strains, Phase III (KMG-III): the genomes of soil and plant-associated and newly described type strains.</title>
        <authorList>
            <person name="Whitman W."/>
        </authorList>
    </citation>
    <scope>NUCLEOTIDE SEQUENCE [LARGE SCALE GENOMIC DNA]</scope>
    <source>
        <strain evidence="10 11">CECT 8577</strain>
    </source>
</reference>
<name>A0A839S951_9PSEU</name>
<accession>A0A839S951</accession>
<dbReference type="EMBL" id="JACHWU010000007">
    <property type="protein sequence ID" value="MBB3053157.1"/>
    <property type="molecule type" value="Genomic_DNA"/>
</dbReference>
<evidence type="ECO:0000256" key="5">
    <source>
        <dbReference type="ARBA" id="ARBA00022692"/>
    </source>
</evidence>
<gene>
    <name evidence="10" type="ORF">FHS23_004200</name>
</gene>
<keyword evidence="6 9" id="KW-1133">Transmembrane helix</keyword>
<evidence type="ECO:0000256" key="6">
    <source>
        <dbReference type="ARBA" id="ARBA00022989"/>
    </source>
</evidence>